<sequence length="812" mass="87245">MRSLLQDVRYALRQLFKSPGFAATAILSLACGIAATSAVFSVVWGVVMNPYPYAAPDRMVHFALGGATANGYNGVAITATQWQQLRKVPAIEDSVLMNFKNMTITGSDLPEDVHSTLMTSNGFNFFGVPTLLGRGILPSDASDDRDPQPILVISYKFWQRRFNGDPTLIGKTIQLDHQPYNVVGVAAKRFTWGDADVYLPMKTTAGTDAYQVEARLKPGVSHHLAEQQLQPLLTQFEKETPRSFPPNPGPLTVIGLNDQFMKAIGPSLALLFGAVLLLLAIGCGNVSILLLARGVAREHEFAVRAAIGASRARIVRQLLTEALLLSVTGAALGVLLAYKLLAGIIALLPQYSFPHEAAFAINLPVLAFSVVVSLLTGIFFGLWPALRLSRPDVREAMQTGTRKVAGTVSGRALHNALIAGQIALTLLLLSAAGAAVQSFLKLAHTPLGYDPHNTMSIGLPIRESAYSTLPARIAYVELLRNKIAEIPGVRMVAISANATPPNNGLNSPIELLGQPSSQDRKARINFVSEGYFPLLKISLLQGRLWTESENHNANPVAVINQTFAHKYFPNGDAIGHSLTIGALKNAPPEVTPQPSATGWIQIIGVTEDKLDDGLRNPVAPEAFIPYTLAMWGYTQFLVHTDGPPTAMIHTIGQQVASVDHDQQIGQSVLDLEHWISTQPEYAQGQLLSWLFAGFAILALLLAAVGLYSVVSYTVSQRTNEFGIRMALGAPRGSVLELVVRSAITSVGAGVAIGILLTILLQKGLAHWAAATNQTLTPLLFAVAILASVVLIASGIPARRATQVEPMEALRYE</sequence>
<dbReference type="GO" id="GO:0005886">
    <property type="term" value="C:plasma membrane"/>
    <property type="evidence" value="ECO:0007669"/>
    <property type="project" value="UniProtKB-SubCell"/>
</dbReference>
<keyword evidence="4 7" id="KW-1133">Transmembrane helix</keyword>
<evidence type="ECO:0000256" key="5">
    <source>
        <dbReference type="ARBA" id="ARBA00023136"/>
    </source>
</evidence>
<feature type="transmembrane region" description="Helical" evidence="7">
    <location>
        <begin position="359"/>
        <end position="386"/>
    </location>
</feature>
<comment type="subcellular location">
    <subcellularLocation>
        <location evidence="1">Cell membrane</location>
        <topology evidence="1">Multi-pass membrane protein</topology>
    </subcellularLocation>
</comment>
<dbReference type="InterPro" id="IPR017800">
    <property type="entry name" value="ADOP"/>
</dbReference>
<evidence type="ECO:0000256" key="7">
    <source>
        <dbReference type="SAM" id="Phobius"/>
    </source>
</evidence>
<dbReference type="GO" id="GO:0022857">
    <property type="term" value="F:transmembrane transporter activity"/>
    <property type="evidence" value="ECO:0007669"/>
    <property type="project" value="TreeGrafter"/>
</dbReference>
<name>A0A852VGR9_9BACT</name>
<feature type="transmembrane region" description="Helical" evidence="7">
    <location>
        <begin position="412"/>
        <end position="436"/>
    </location>
</feature>
<dbReference type="InterPro" id="IPR050250">
    <property type="entry name" value="Macrolide_Exporter_MacB"/>
</dbReference>
<dbReference type="PANTHER" id="PTHR30572">
    <property type="entry name" value="MEMBRANE COMPONENT OF TRANSPORTER-RELATED"/>
    <property type="match status" value="1"/>
</dbReference>
<dbReference type="InterPro" id="IPR025857">
    <property type="entry name" value="MacB_PCD"/>
</dbReference>
<dbReference type="InterPro" id="IPR003838">
    <property type="entry name" value="ABC3_permease_C"/>
</dbReference>
<feature type="domain" description="ABC3 transporter permease C-terminal" evidence="8">
    <location>
        <begin position="274"/>
        <end position="390"/>
    </location>
</feature>
<feature type="transmembrane region" description="Helical" evidence="7">
    <location>
        <begin position="268"/>
        <end position="292"/>
    </location>
</feature>
<feature type="domain" description="ABC3 transporter permease C-terminal" evidence="8">
    <location>
        <begin position="694"/>
        <end position="805"/>
    </location>
</feature>
<keyword evidence="2" id="KW-1003">Cell membrane</keyword>
<comment type="similarity">
    <text evidence="6">Belongs to the ABC-4 integral membrane protein family.</text>
</comment>
<protein>
    <submittedName>
        <fullName evidence="10">Permease</fullName>
    </submittedName>
</protein>
<feature type="transmembrane region" description="Helical" evidence="7">
    <location>
        <begin position="21"/>
        <end position="47"/>
    </location>
</feature>
<evidence type="ECO:0000313" key="10">
    <source>
        <dbReference type="EMBL" id="NYF90830.1"/>
    </source>
</evidence>
<feature type="transmembrane region" description="Helical" evidence="7">
    <location>
        <begin position="686"/>
        <end position="714"/>
    </location>
</feature>
<accession>A0A852VGR9</accession>
<dbReference type="PROSITE" id="PS51257">
    <property type="entry name" value="PROKAR_LIPOPROTEIN"/>
    <property type="match status" value="1"/>
</dbReference>
<feature type="domain" description="MacB-like periplasmic core" evidence="9">
    <location>
        <begin position="23"/>
        <end position="231"/>
    </location>
</feature>
<proteinExistence type="inferred from homology"/>
<feature type="domain" description="MacB-like periplasmic core" evidence="9">
    <location>
        <begin position="432"/>
        <end position="630"/>
    </location>
</feature>
<dbReference type="EMBL" id="JACCCU010000002">
    <property type="protein sequence ID" value="NYF90830.1"/>
    <property type="molecule type" value="Genomic_DNA"/>
</dbReference>
<dbReference type="AlphaFoldDB" id="A0A852VGR9"/>
<dbReference type="NCBIfam" id="TIGR03434">
    <property type="entry name" value="ADOP"/>
    <property type="match status" value="1"/>
</dbReference>
<dbReference type="Pfam" id="PF12704">
    <property type="entry name" value="MacB_PCD"/>
    <property type="match status" value="2"/>
</dbReference>
<feature type="transmembrane region" description="Helical" evidence="7">
    <location>
        <begin position="778"/>
        <end position="797"/>
    </location>
</feature>
<comment type="caution">
    <text evidence="10">The sequence shown here is derived from an EMBL/GenBank/DDBJ whole genome shotgun (WGS) entry which is preliminary data.</text>
</comment>
<dbReference type="Pfam" id="PF02687">
    <property type="entry name" value="FtsX"/>
    <property type="match status" value="2"/>
</dbReference>
<organism evidence="10 11">
    <name type="scientific">Tunturiibacter lichenicola</name>
    <dbReference type="NCBI Taxonomy" id="2051959"/>
    <lineage>
        <taxon>Bacteria</taxon>
        <taxon>Pseudomonadati</taxon>
        <taxon>Acidobacteriota</taxon>
        <taxon>Terriglobia</taxon>
        <taxon>Terriglobales</taxon>
        <taxon>Acidobacteriaceae</taxon>
        <taxon>Tunturiibacter</taxon>
    </lineage>
</organism>
<evidence type="ECO:0000256" key="4">
    <source>
        <dbReference type="ARBA" id="ARBA00022989"/>
    </source>
</evidence>
<keyword evidence="3 7" id="KW-0812">Transmembrane</keyword>
<gene>
    <name evidence="10" type="ORF">HDF08_002932</name>
</gene>
<reference evidence="10 11" key="1">
    <citation type="submission" date="2020-07" db="EMBL/GenBank/DDBJ databases">
        <title>Genomic Encyclopedia of Type Strains, Phase IV (KMG-V): Genome sequencing to study the core and pangenomes of soil and plant-associated prokaryotes.</title>
        <authorList>
            <person name="Whitman W."/>
        </authorList>
    </citation>
    <scope>NUCLEOTIDE SEQUENCE [LARGE SCALE GENOMIC DNA]</scope>
    <source>
        <strain evidence="10 11">M8UP22</strain>
    </source>
</reference>
<evidence type="ECO:0000256" key="3">
    <source>
        <dbReference type="ARBA" id="ARBA00022692"/>
    </source>
</evidence>
<feature type="transmembrane region" description="Helical" evidence="7">
    <location>
        <begin position="734"/>
        <end position="758"/>
    </location>
</feature>
<dbReference type="PANTHER" id="PTHR30572:SF4">
    <property type="entry name" value="ABC TRANSPORTER PERMEASE YTRF"/>
    <property type="match status" value="1"/>
</dbReference>
<keyword evidence="5 7" id="KW-0472">Membrane</keyword>
<evidence type="ECO:0000313" key="11">
    <source>
        <dbReference type="Proteomes" id="UP000564385"/>
    </source>
</evidence>
<feature type="transmembrane region" description="Helical" evidence="7">
    <location>
        <begin position="322"/>
        <end position="347"/>
    </location>
</feature>
<evidence type="ECO:0000256" key="2">
    <source>
        <dbReference type="ARBA" id="ARBA00022475"/>
    </source>
</evidence>
<evidence type="ECO:0000256" key="6">
    <source>
        <dbReference type="ARBA" id="ARBA00038076"/>
    </source>
</evidence>
<evidence type="ECO:0000259" key="8">
    <source>
        <dbReference type="Pfam" id="PF02687"/>
    </source>
</evidence>
<evidence type="ECO:0000256" key="1">
    <source>
        <dbReference type="ARBA" id="ARBA00004651"/>
    </source>
</evidence>
<dbReference type="Proteomes" id="UP000564385">
    <property type="component" value="Unassembled WGS sequence"/>
</dbReference>
<evidence type="ECO:0000259" key="9">
    <source>
        <dbReference type="Pfam" id="PF12704"/>
    </source>
</evidence>